<feature type="transmembrane region" description="Helical" evidence="1">
    <location>
        <begin position="45"/>
        <end position="61"/>
    </location>
</feature>
<gene>
    <name evidence="2" type="ORF">AKJ09_07695</name>
</gene>
<dbReference type="RefSeq" id="WP_146652207.1">
    <property type="nucleotide sequence ID" value="NZ_CP012333.1"/>
</dbReference>
<keyword evidence="1" id="KW-0472">Membrane</keyword>
<evidence type="ECO:0000256" key="1">
    <source>
        <dbReference type="SAM" id="Phobius"/>
    </source>
</evidence>
<accession>A0A0K1Q5U4</accession>
<dbReference type="OrthoDB" id="118744at2"/>
<feature type="transmembrane region" description="Helical" evidence="1">
    <location>
        <begin position="99"/>
        <end position="119"/>
    </location>
</feature>
<keyword evidence="3" id="KW-1185">Reference proteome</keyword>
<evidence type="ECO:0000313" key="2">
    <source>
        <dbReference type="EMBL" id="AKV01032.1"/>
    </source>
</evidence>
<dbReference type="KEGG" id="llu:AKJ09_07695"/>
<feature type="transmembrane region" description="Helical" evidence="1">
    <location>
        <begin position="12"/>
        <end position="33"/>
    </location>
</feature>
<feature type="transmembrane region" description="Helical" evidence="1">
    <location>
        <begin position="73"/>
        <end position="93"/>
    </location>
</feature>
<name>A0A0K1Q5U4_9BACT</name>
<dbReference type="Pfam" id="PF20337">
    <property type="entry name" value="DUF6632"/>
    <property type="match status" value="1"/>
</dbReference>
<dbReference type="InterPro" id="IPR046572">
    <property type="entry name" value="DUF6632"/>
</dbReference>
<keyword evidence="1" id="KW-1133">Transmembrane helix</keyword>
<proteinExistence type="predicted"/>
<dbReference type="PATRIC" id="fig|1391654.3.peg.7805"/>
<dbReference type="STRING" id="1391654.AKJ09_07695"/>
<organism evidence="2 3">
    <name type="scientific">Labilithrix luteola</name>
    <dbReference type="NCBI Taxonomy" id="1391654"/>
    <lineage>
        <taxon>Bacteria</taxon>
        <taxon>Pseudomonadati</taxon>
        <taxon>Myxococcota</taxon>
        <taxon>Polyangia</taxon>
        <taxon>Polyangiales</taxon>
        <taxon>Labilitrichaceae</taxon>
        <taxon>Labilithrix</taxon>
    </lineage>
</organism>
<dbReference type="EMBL" id="CP012333">
    <property type="protein sequence ID" value="AKV01032.1"/>
    <property type="molecule type" value="Genomic_DNA"/>
</dbReference>
<evidence type="ECO:0000313" key="3">
    <source>
        <dbReference type="Proteomes" id="UP000064967"/>
    </source>
</evidence>
<dbReference type="Proteomes" id="UP000064967">
    <property type="component" value="Chromosome"/>
</dbReference>
<keyword evidence="1" id="KW-0812">Transmembrane</keyword>
<dbReference type="AlphaFoldDB" id="A0A0K1Q5U4"/>
<reference evidence="2 3" key="1">
    <citation type="submission" date="2015-08" db="EMBL/GenBank/DDBJ databases">
        <authorList>
            <person name="Babu N.S."/>
            <person name="Beckwith C.J."/>
            <person name="Beseler K.G."/>
            <person name="Brison A."/>
            <person name="Carone J.V."/>
            <person name="Caskin T.P."/>
            <person name="Diamond M."/>
            <person name="Durham M.E."/>
            <person name="Foxe J.M."/>
            <person name="Go M."/>
            <person name="Henderson B.A."/>
            <person name="Jones I.B."/>
            <person name="McGettigan J.A."/>
            <person name="Micheletti S.J."/>
            <person name="Nasrallah M.E."/>
            <person name="Ortiz D."/>
            <person name="Piller C.R."/>
            <person name="Privatt S.R."/>
            <person name="Schneider S.L."/>
            <person name="Sharp S."/>
            <person name="Smith T.C."/>
            <person name="Stanton J.D."/>
            <person name="Ullery H.E."/>
            <person name="Wilson R.J."/>
            <person name="Serrano M.G."/>
            <person name="Buck G."/>
            <person name="Lee V."/>
            <person name="Wang Y."/>
            <person name="Carvalho R."/>
            <person name="Voegtly L."/>
            <person name="Shi R."/>
            <person name="Duckworth R."/>
            <person name="Johnson A."/>
            <person name="Loviza R."/>
            <person name="Walstead R."/>
            <person name="Shah Z."/>
            <person name="Kiflezghi M."/>
            <person name="Wade K."/>
            <person name="Ball S.L."/>
            <person name="Bradley K.W."/>
            <person name="Asai D.J."/>
            <person name="Bowman C.A."/>
            <person name="Russell D.A."/>
            <person name="Pope W.H."/>
            <person name="Jacobs-Sera D."/>
            <person name="Hendrix R.W."/>
            <person name="Hatfull G.F."/>
        </authorList>
    </citation>
    <scope>NUCLEOTIDE SEQUENCE [LARGE SCALE GENOMIC DNA]</scope>
    <source>
        <strain evidence="2 3">DSM 27648</strain>
    </source>
</reference>
<protein>
    <submittedName>
        <fullName evidence="2">Uncharacterized protein</fullName>
    </submittedName>
</protein>
<sequence length="144" mass="15984">MTYDRRLRYLRVALVVVGLISIFGLYPLMFLWPSGWAWHTGHSDYPLMIVGIYATLGVFLIRAAKNPLQNLSLIWFTVWSSIVHGGIMAVQALTSPGQHGHLIGDVPVLFLVALVLAVLTPRAEKVRTDEEPRAPIGHIPQYAG</sequence>